<feature type="transmembrane region" description="Helical" evidence="1">
    <location>
        <begin position="34"/>
        <end position="53"/>
    </location>
</feature>
<organism evidence="2">
    <name type="scientific">freshwater metagenome</name>
    <dbReference type="NCBI Taxonomy" id="449393"/>
    <lineage>
        <taxon>unclassified sequences</taxon>
        <taxon>metagenomes</taxon>
        <taxon>ecological metagenomes</taxon>
    </lineage>
</organism>
<dbReference type="EMBL" id="CAESAN010000021">
    <property type="protein sequence ID" value="CAB4338722.1"/>
    <property type="molecule type" value="Genomic_DNA"/>
</dbReference>
<keyword evidence="1" id="KW-0812">Transmembrane</keyword>
<proteinExistence type="predicted"/>
<accession>A0A6J5ZCA5</accession>
<reference evidence="2" key="1">
    <citation type="submission" date="2020-05" db="EMBL/GenBank/DDBJ databases">
        <authorList>
            <person name="Chiriac C."/>
            <person name="Salcher M."/>
            <person name="Ghai R."/>
            <person name="Kavagutti S V."/>
        </authorList>
    </citation>
    <scope>NUCLEOTIDE SEQUENCE</scope>
</reference>
<keyword evidence="1" id="KW-1133">Transmembrane helix</keyword>
<dbReference type="Gene3D" id="1.20.1070.10">
    <property type="entry name" value="Rhodopsin 7-helix transmembrane proteins"/>
    <property type="match status" value="1"/>
</dbReference>
<dbReference type="NCBIfam" id="NF038020">
    <property type="entry name" value="HeR"/>
    <property type="match status" value="1"/>
</dbReference>
<feature type="transmembrane region" description="Helical" evidence="1">
    <location>
        <begin position="214"/>
        <end position="231"/>
    </location>
</feature>
<sequence length="276" mass="30086">MLFEVSGIAATVIKMTEANEQSLDQQAGSRLRRLNVIVGIAAAAQAIVLLAIAKPASLPVNMTYMLGPPGEGKYGSPTELFGLRIDIAVALFLLLAAADHLIVASPWANRWYTANVARGINPARWWEYSISASLMVVLIAMLTGISQATALIAIFGVNAAMILLGLVMEYANENRDTVDWRPFIYGCIVGAVPWIAITIQLFPLNTSGGHAPTFVYFVFFSLFLLFNCFAVNMWLQYRGKGRWASPVHAERVYLWLSLIAKSVLAWQVYGGALAGS</sequence>
<evidence type="ECO:0000256" key="1">
    <source>
        <dbReference type="SAM" id="Phobius"/>
    </source>
</evidence>
<dbReference type="InterPro" id="IPR041113">
    <property type="entry name" value="Heliorhodopsin"/>
</dbReference>
<keyword evidence="1" id="KW-0472">Membrane</keyword>
<feature type="transmembrane region" description="Helical" evidence="1">
    <location>
        <begin position="125"/>
        <end position="145"/>
    </location>
</feature>
<protein>
    <submittedName>
        <fullName evidence="2">Unannotated protein</fullName>
    </submittedName>
</protein>
<feature type="transmembrane region" description="Helical" evidence="1">
    <location>
        <begin position="151"/>
        <end position="171"/>
    </location>
</feature>
<feature type="transmembrane region" description="Helical" evidence="1">
    <location>
        <begin position="81"/>
        <end position="104"/>
    </location>
</feature>
<dbReference type="Pfam" id="PF18761">
    <property type="entry name" value="Heliorhodopsin"/>
    <property type="match status" value="1"/>
</dbReference>
<dbReference type="AlphaFoldDB" id="A0A6J5ZCA5"/>
<evidence type="ECO:0000313" key="2">
    <source>
        <dbReference type="EMBL" id="CAB4338722.1"/>
    </source>
</evidence>
<name>A0A6J5ZCA5_9ZZZZ</name>
<gene>
    <name evidence="2" type="ORF">UFOPK3547_00386</name>
</gene>
<feature type="transmembrane region" description="Helical" evidence="1">
    <location>
        <begin position="252"/>
        <end position="269"/>
    </location>
</feature>
<feature type="transmembrane region" description="Helical" evidence="1">
    <location>
        <begin position="183"/>
        <end position="202"/>
    </location>
</feature>